<dbReference type="InterPro" id="IPR027417">
    <property type="entry name" value="P-loop_NTPase"/>
</dbReference>
<dbReference type="Gene3D" id="3.40.50.300">
    <property type="entry name" value="P-loop containing nucleotide triphosphate hydrolases"/>
    <property type="match status" value="1"/>
</dbReference>
<dbReference type="OrthoDB" id="9775224at2"/>
<dbReference type="SUPFAM" id="SSF52540">
    <property type="entry name" value="P-loop containing nucleoside triphosphate hydrolases"/>
    <property type="match status" value="1"/>
</dbReference>
<dbReference type="GO" id="GO:0008976">
    <property type="term" value="F:polyphosphate kinase activity"/>
    <property type="evidence" value="ECO:0007669"/>
    <property type="project" value="InterPro"/>
</dbReference>
<comment type="caution">
    <text evidence="5">The sequence shown here is derived from an EMBL/GenBank/DDBJ whole genome shotgun (WGS) entry which is preliminary data.</text>
</comment>
<name>A0A059FCE9_9PROT</name>
<protein>
    <recommendedName>
        <fullName evidence="4">Polyphosphate kinase-2-related domain-containing protein</fullName>
    </recommendedName>
</protein>
<dbReference type="AlphaFoldDB" id="A0A059FCE9"/>
<evidence type="ECO:0000313" key="6">
    <source>
        <dbReference type="Proteomes" id="UP000025061"/>
    </source>
</evidence>
<keyword evidence="2" id="KW-0808">Transferase</keyword>
<sequence length="274" mass="31084">MAIPSIAAVRKTLIARPGKPFEIKDRPTADRELFDDKEEAKTSLKKDAACINDLKDKLYAEGKRALLVVLQGMDTAGKSGTIKSVFADTTPLGMEVKAFKAPSSEEMARDYLWRVHNAVPRRGHVGIFDRSHYEDVLVAKVRGFAPADAIEQRYSQINAFEKHLSENGYTIVKCMLNIGYEEQGIRLKERLVEPHKLWKFNPGDLDDRSLWPQFMQAYETAVTRCSTKHSPWYVIPADSRTRRNAMIARLVRGALEDMDLKWKDPGLDPGSYEI</sequence>
<comment type="similarity">
    <text evidence="1">Belongs to the polyphosphate kinase 2 (PPK2) family. Class I subfamily.</text>
</comment>
<evidence type="ECO:0000313" key="5">
    <source>
        <dbReference type="EMBL" id="KCZ88221.1"/>
    </source>
</evidence>
<gene>
    <name evidence="5" type="ORF">HHI_15004</name>
</gene>
<dbReference type="PANTHER" id="PTHR34383">
    <property type="entry name" value="POLYPHOSPHATE:AMP PHOSPHOTRANSFERASE-RELATED"/>
    <property type="match status" value="1"/>
</dbReference>
<dbReference type="Pfam" id="PF03976">
    <property type="entry name" value="PPK2"/>
    <property type="match status" value="1"/>
</dbReference>
<reference evidence="5 6" key="1">
    <citation type="submission" date="2013-04" db="EMBL/GenBank/DDBJ databases">
        <title>Hyphomonas hirschiana VP5 Genome Sequencing.</title>
        <authorList>
            <person name="Lai Q."/>
            <person name="Shao Z."/>
        </authorList>
    </citation>
    <scope>NUCLEOTIDE SEQUENCE [LARGE SCALE GENOMIC DNA]</scope>
    <source>
        <strain evidence="5 6">VP5</strain>
    </source>
</reference>
<dbReference type="PANTHER" id="PTHR34383:SF3">
    <property type="entry name" value="POLYPHOSPHATE:AMP PHOSPHOTRANSFERASE"/>
    <property type="match status" value="1"/>
</dbReference>
<dbReference type="EMBL" id="ARYI01000016">
    <property type="protein sequence ID" value="KCZ88221.1"/>
    <property type="molecule type" value="Genomic_DNA"/>
</dbReference>
<accession>A0A059FCE9</accession>
<keyword evidence="6" id="KW-1185">Reference proteome</keyword>
<dbReference type="InterPro" id="IPR016898">
    <property type="entry name" value="Polyphosphate_phosphotransfera"/>
</dbReference>
<proteinExistence type="inferred from homology"/>
<evidence type="ECO:0000259" key="4">
    <source>
        <dbReference type="Pfam" id="PF03976"/>
    </source>
</evidence>
<keyword evidence="3" id="KW-0418">Kinase</keyword>
<dbReference type="PATRIC" id="fig|1280951.3.peg.3026"/>
<dbReference type="InterPro" id="IPR022488">
    <property type="entry name" value="PPK2-related"/>
</dbReference>
<dbReference type="RefSeq" id="WP_011646956.1">
    <property type="nucleotide sequence ID" value="NZ_ARYI01000016.1"/>
</dbReference>
<evidence type="ECO:0000256" key="1">
    <source>
        <dbReference type="ARBA" id="ARBA00009924"/>
    </source>
</evidence>
<feature type="domain" description="Polyphosphate kinase-2-related" evidence="4">
    <location>
        <begin position="36"/>
        <end position="259"/>
    </location>
</feature>
<dbReference type="InterPro" id="IPR022300">
    <property type="entry name" value="PPK2-rel_1"/>
</dbReference>
<dbReference type="GO" id="GO:0006797">
    <property type="term" value="P:polyphosphate metabolic process"/>
    <property type="evidence" value="ECO:0007669"/>
    <property type="project" value="InterPro"/>
</dbReference>
<dbReference type="NCBIfam" id="TIGR03709">
    <property type="entry name" value="PPK2_rel_1"/>
    <property type="match status" value="1"/>
</dbReference>
<evidence type="ECO:0000256" key="3">
    <source>
        <dbReference type="ARBA" id="ARBA00022777"/>
    </source>
</evidence>
<dbReference type="Proteomes" id="UP000025061">
    <property type="component" value="Unassembled WGS sequence"/>
</dbReference>
<organism evidence="5 6">
    <name type="scientific">Hyphomonas hirschiana VP5</name>
    <dbReference type="NCBI Taxonomy" id="1280951"/>
    <lineage>
        <taxon>Bacteria</taxon>
        <taxon>Pseudomonadati</taxon>
        <taxon>Pseudomonadota</taxon>
        <taxon>Alphaproteobacteria</taxon>
        <taxon>Hyphomonadales</taxon>
        <taxon>Hyphomonadaceae</taxon>
        <taxon>Hyphomonas</taxon>
    </lineage>
</organism>
<dbReference type="PIRSF" id="PIRSF028756">
    <property type="entry name" value="PPK2_prd"/>
    <property type="match status" value="1"/>
</dbReference>
<evidence type="ECO:0000256" key="2">
    <source>
        <dbReference type="ARBA" id="ARBA00022679"/>
    </source>
</evidence>